<dbReference type="InterPro" id="IPR036259">
    <property type="entry name" value="MFS_trans_sf"/>
</dbReference>
<feature type="transmembrane region" description="Helical" evidence="1">
    <location>
        <begin position="94"/>
        <end position="113"/>
    </location>
</feature>
<dbReference type="EMBL" id="NMUH01001200">
    <property type="protein sequence ID" value="MQL90021.1"/>
    <property type="molecule type" value="Genomic_DNA"/>
</dbReference>
<proteinExistence type="predicted"/>
<evidence type="ECO:0000313" key="2">
    <source>
        <dbReference type="EMBL" id="MQL90021.1"/>
    </source>
</evidence>
<feature type="transmembrane region" description="Helical" evidence="1">
    <location>
        <begin position="141"/>
        <end position="162"/>
    </location>
</feature>
<keyword evidence="1" id="KW-0472">Membrane</keyword>
<organism evidence="2 3">
    <name type="scientific">Colocasia esculenta</name>
    <name type="common">Wild taro</name>
    <name type="synonym">Arum esculentum</name>
    <dbReference type="NCBI Taxonomy" id="4460"/>
    <lineage>
        <taxon>Eukaryota</taxon>
        <taxon>Viridiplantae</taxon>
        <taxon>Streptophyta</taxon>
        <taxon>Embryophyta</taxon>
        <taxon>Tracheophyta</taxon>
        <taxon>Spermatophyta</taxon>
        <taxon>Magnoliopsida</taxon>
        <taxon>Liliopsida</taxon>
        <taxon>Araceae</taxon>
        <taxon>Aroideae</taxon>
        <taxon>Colocasieae</taxon>
        <taxon>Colocasia</taxon>
    </lineage>
</organism>
<dbReference type="Proteomes" id="UP000652761">
    <property type="component" value="Unassembled WGS sequence"/>
</dbReference>
<feature type="transmembrane region" description="Helical" evidence="1">
    <location>
        <begin position="174"/>
        <end position="192"/>
    </location>
</feature>
<keyword evidence="1" id="KW-0812">Transmembrane</keyword>
<dbReference type="AlphaFoldDB" id="A0A843V1S7"/>
<dbReference type="OrthoDB" id="673000at2759"/>
<keyword evidence="3" id="KW-1185">Reference proteome</keyword>
<dbReference type="Gene3D" id="1.20.1250.20">
    <property type="entry name" value="MFS general substrate transporter like domains"/>
    <property type="match status" value="2"/>
</dbReference>
<comment type="caution">
    <text evidence="2">The sequence shown here is derived from an EMBL/GenBank/DDBJ whole genome shotgun (WGS) entry which is preliminary data.</text>
</comment>
<evidence type="ECO:0000313" key="3">
    <source>
        <dbReference type="Proteomes" id="UP000652761"/>
    </source>
</evidence>
<reference evidence="2" key="1">
    <citation type="submission" date="2017-07" db="EMBL/GenBank/DDBJ databases">
        <title>Taro Niue Genome Assembly and Annotation.</title>
        <authorList>
            <person name="Atibalentja N."/>
            <person name="Keating K."/>
            <person name="Fields C.J."/>
        </authorList>
    </citation>
    <scope>NUCLEOTIDE SEQUENCE</scope>
    <source>
        <strain evidence="2">Niue_2</strain>
        <tissue evidence="2">Leaf</tissue>
    </source>
</reference>
<gene>
    <name evidence="2" type="ORF">Taro_022606</name>
</gene>
<dbReference type="PANTHER" id="PTHR11654">
    <property type="entry name" value="OLIGOPEPTIDE TRANSPORTER-RELATED"/>
    <property type="match status" value="1"/>
</dbReference>
<evidence type="ECO:0000256" key="1">
    <source>
        <dbReference type="SAM" id="Phobius"/>
    </source>
</evidence>
<protein>
    <submittedName>
        <fullName evidence="2">Uncharacterized protein</fullName>
    </submittedName>
</protein>
<feature type="transmembrane region" description="Helical" evidence="1">
    <location>
        <begin position="49"/>
        <end position="74"/>
    </location>
</feature>
<keyword evidence="1" id="KW-1133">Transmembrane helix</keyword>
<sequence length="205" mass="23335">MATIALIEIKSLRMVSTMANPLRTVPMSVFWLLDFFLRECPSEMKTMGMRLFLSTISLAFFLSLELVIVVHKVIGQGGHDAWLADNLNQGRLYNFYWLLAMVNALNLLIYLMANKWSDDKNNGVELKERHRDKPGNPLDSITVFFVAFILLTIPIYICLMVPVCHQFTSNPQGFTPLQCIDLGLVLFAFTMAKLSKLRKGIMIVE</sequence>
<accession>A0A843V1S7</accession>
<name>A0A843V1S7_COLES</name>